<dbReference type="EMBL" id="AMEQ01000029">
    <property type="protein sequence ID" value="EKY01184.1"/>
    <property type="molecule type" value="Genomic_DNA"/>
</dbReference>
<gene>
    <name evidence="1" type="ORF">HMPREF9134_01092</name>
</gene>
<protein>
    <submittedName>
        <fullName evidence="1">Uncharacterized protein</fullName>
    </submittedName>
</protein>
<dbReference type="AlphaFoldDB" id="L1NCD7"/>
<comment type="caution">
    <text evidence="1">The sequence shown here is derived from an EMBL/GenBank/DDBJ whole genome shotgun (WGS) entry which is preliminary data.</text>
</comment>
<organism evidence="1 2">
    <name type="scientific">Porphyromonas catoniae F0037</name>
    <dbReference type="NCBI Taxonomy" id="1127696"/>
    <lineage>
        <taxon>Bacteria</taxon>
        <taxon>Pseudomonadati</taxon>
        <taxon>Bacteroidota</taxon>
        <taxon>Bacteroidia</taxon>
        <taxon>Bacteroidales</taxon>
        <taxon>Porphyromonadaceae</taxon>
        <taxon>Porphyromonas</taxon>
    </lineage>
</organism>
<sequence>MCLKDTKVPCTPKPLTSSYQSCHFSILYKRHATKLVSPSPNTNTTN</sequence>
<evidence type="ECO:0000313" key="1">
    <source>
        <dbReference type="EMBL" id="EKY01184.1"/>
    </source>
</evidence>
<name>L1NCD7_9PORP</name>
<proteinExistence type="predicted"/>
<evidence type="ECO:0000313" key="2">
    <source>
        <dbReference type="Proteomes" id="UP000010408"/>
    </source>
</evidence>
<dbReference type="Proteomes" id="UP000010408">
    <property type="component" value="Unassembled WGS sequence"/>
</dbReference>
<dbReference type="HOGENOM" id="CLU_3187171_0_0_10"/>
<accession>L1NCD7</accession>
<reference evidence="1 2" key="1">
    <citation type="submission" date="2012-05" db="EMBL/GenBank/DDBJ databases">
        <authorList>
            <person name="Weinstock G."/>
            <person name="Sodergren E."/>
            <person name="Lobos E.A."/>
            <person name="Fulton L."/>
            <person name="Fulton R."/>
            <person name="Courtney L."/>
            <person name="Fronick C."/>
            <person name="O'Laughlin M."/>
            <person name="Godfrey J."/>
            <person name="Wilson R.M."/>
            <person name="Miner T."/>
            <person name="Farmer C."/>
            <person name="Delehaunty K."/>
            <person name="Cordes M."/>
            <person name="Minx P."/>
            <person name="Tomlinson C."/>
            <person name="Chen J."/>
            <person name="Wollam A."/>
            <person name="Pepin K.H."/>
            <person name="Bhonagiri V."/>
            <person name="Zhang X."/>
            <person name="Suruliraj S."/>
            <person name="Warren W."/>
            <person name="Mitreva M."/>
            <person name="Mardis E.R."/>
            <person name="Wilson R.K."/>
        </authorList>
    </citation>
    <scope>NUCLEOTIDE SEQUENCE [LARGE SCALE GENOMIC DNA]</scope>
    <source>
        <strain evidence="1 2">F0037</strain>
    </source>
</reference>